<evidence type="ECO:0000256" key="2">
    <source>
        <dbReference type="ARBA" id="ARBA00023136"/>
    </source>
</evidence>
<name>A0A077VLY8_9STAP</name>
<dbReference type="InterPro" id="IPR012338">
    <property type="entry name" value="Beta-lactam/transpept-like"/>
</dbReference>
<evidence type="ECO:0000313" key="5">
    <source>
        <dbReference type="Proteomes" id="UP000044616"/>
    </source>
</evidence>
<dbReference type="EMBL" id="CCEH01000009">
    <property type="protein sequence ID" value="CDR28198.1"/>
    <property type="molecule type" value="Genomic_DNA"/>
</dbReference>
<evidence type="ECO:0000259" key="3">
    <source>
        <dbReference type="Pfam" id="PF00144"/>
    </source>
</evidence>
<dbReference type="InterPro" id="IPR050491">
    <property type="entry name" value="AmpC-like"/>
</dbReference>
<protein>
    <submittedName>
        <fullName evidence="4">FmtA protein involved in methicillin resistance; affects cell wall cross-linking and amidation</fullName>
    </submittedName>
</protein>
<dbReference type="PANTHER" id="PTHR46825:SF11">
    <property type="entry name" value="PENICILLIN-BINDING PROTEIN 4"/>
    <property type="match status" value="1"/>
</dbReference>
<dbReference type="SUPFAM" id="SSF56601">
    <property type="entry name" value="beta-lactamase/transpeptidase-like"/>
    <property type="match status" value="1"/>
</dbReference>
<dbReference type="Pfam" id="PF00144">
    <property type="entry name" value="Beta-lactamase"/>
    <property type="match status" value="1"/>
</dbReference>
<gene>
    <name evidence="4" type="primary">fmtA_2</name>
    <name evidence="4" type="ORF">ERS140147_01325</name>
</gene>
<accession>A0A077VLY8</accession>
<evidence type="ECO:0000256" key="1">
    <source>
        <dbReference type="ARBA" id="ARBA00004370"/>
    </source>
</evidence>
<feature type="domain" description="Beta-lactamase-related" evidence="3">
    <location>
        <begin position="87"/>
        <end position="380"/>
    </location>
</feature>
<dbReference type="InterPro" id="IPR001466">
    <property type="entry name" value="Beta-lactam-related"/>
</dbReference>
<dbReference type="GO" id="GO:0016020">
    <property type="term" value="C:membrane"/>
    <property type="evidence" value="ECO:0007669"/>
    <property type="project" value="UniProtKB-SubCell"/>
</dbReference>
<sequence>MKFNKVKLVIHACVLLFIIISLALVFHHWETKTSSLEPIHKETKLSDNEKYLVGRDKNKAAPSKLKTIYNSKDPKYKKIDQYLQSSLFNGSVAIYENGKLKMSKGYGYQNFEKGIKNTPNTMFLIGSAQKFSTGLLLKQLEEEHKININDPVSKYIPWFKTSKPIPLKDLMLHQSGLYKYKSSKDYKNLDQAVRAIQKRGIDPKKYKKHMYNDGNYLVLAKVIEEVTGKSYAENYYTKIGDPLKLEHSAFYDEKPFKQYLAKGYSYNTTGLSFLKPNILQQYYGAGNLYMTPSDMGKLITQIQQNKLFNPKITNPLLHEFGTKQYPDEYRYGFYVKPTLNRLNGGFFGQVFTVYYNDKYVVVLALNVKGNNEVRIKHIYNNILKQNKPYNTKGVIVQ</sequence>
<comment type="subcellular location">
    <subcellularLocation>
        <location evidence="1">Membrane</location>
    </subcellularLocation>
</comment>
<reference evidence="4 5" key="1">
    <citation type="submission" date="2014-05" db="EMBL/GenBank/DDBJ databases">
        <authorList>
            <person name="Aslett A.Martin."/>
            <person name="De Silva Nishadi"/>
        </authorList>
    </citation>
    <scope>NUCLEOTIDE SEQUENCE [LARGE SCALE GENOMIC DNA]</scope>
</reference>
<dbReference type="PANTHER" id="PTHR46825">
    <property type="entry name" value="D-ALANYL-D-ALANINE-CARBOXYPEPTIDASE/ENDOPEPTIDASE AMPH"/>
    <property type="match status" value="1"/>
</dbReference>
<dbReference type="AlphaFoldDB" id="A0A077VLY8"/>
<dbReference type="MEROPS" id="S12.006"/>
<evidence type="ECO:0000313" key="4">
    <source>
        <dbReference type="EMBL" id="CDR28198.1"/>
    </source>
</evidence>
<keyword evidence="2" id="KW-0472">Membrane</keyword>
<organism evidence="4 5">
    <name type="scientific">Staphylococcus schweitzeri</name>
    <dbReference type="NCBI Taxonomy" id="1654388"/>
    <lineage>
        <taxon>Bacteria</taxon>
        <taxon>Bacillati</taxon>
        <taxon>Bacillota</taxon>
        <taxon>Bacilli</taxon>
        <taxon>Bacillales</taxon>
        <taxon>Staphylococcaceae</taxon>
        <taxon>Staphylococcus</taxon>
    </lineage>
</organism>
<dbReference type="Proteomes" id="UP000044616">
    <property type="component" value="Unassembled WGS sequence"/>
</dbReference>
<proteinExistence type="predicted"/>
<dbReference type="Gene3D" id="3.40.710.10">
    <property type="entry name" value="DD-peptidase/beta-lactamase superfamily"/>
    <property type="match status" value="1"/>
</dbReference>
<dbReference type="RefSeq" id="WP_047530595.1">
    <property type="nucleotide sequence ID" value="NZ_CCEH01000009.1"/>
</dbReference>